<gene>
    <name evidence="1" type="ORF">HMPREF9445_00185</name>
</gene>
<evidence type="ECO:0000313" key="1">
    <source>
        <dbReference type="EMBL" id="EGF54956.1"/>
    </source>
</evidence>
<reference evidence="1 2" key="1">
    <citation type="submission" date="2011-02" db="EMBL/GenBank/DDBJ databases">
        <authorList>
            <person name="Weinstock G."/>
            <person name="Sodergren E."/>
            <person name="Clifton S."/>
            <person name="Fulton L."/>
            <person name="Fulton B."/>
            <person name="Courtney L."/>
            <person name="Fronick C."/>
            <person name="Harrison M."/>
            <person name="Strong C."/>
            <person name="Farmer C."/>
            <person name="Delahaunty K."/>
            <person name="Markovic C."/>
            <person name="Hall O."/>
            <person name="Minx P."/>
            <person name="Tomlinson C."/>
            <person name="Mitreva M."/>
            <person name="Hou S."/>
            <person name="Chen J."/>
            <person name="Wollam A."/>
            <person name="Pepin K.H."/>
            <person name="Johnson M."/>
            <person name="Bhonagiri V."/>
            <person name="Zhang X."/>
            <person name="Suruliraj S."/>
            <person name="Warren W."/>
            <person name="Chinwalla A."/>
            <person name="Mardis E.R."/>
            <person name="Wilson R.K."/>
        </authorList>
    </citation>
    <scope>NUCLEOTIDE SEQUENCE [LARGE SCALE GENOMIC DNA]</scope>
    <source>
        <strain evidence="1 2">YIT 12056</strain>
    </source>
</reference>
<dbReference type="SUPFAM" id="SSF88713">
    <property type="entry name" value="Glycoside hydrolase/deacetylase"/>
    <property type="match status" value="1"/>
</dbReference>
<dbReference type="Proteomes" id="UP000010321">
    <property type="component" value="Unassembled WGS sequence"/>
</dbReference>
<organism evidence="1 2">
    <name type="scientific">Bacteroides clarus YIT 12056</name>
    <dbReference type="NCBI Taxonomy" id="762984"/>
    <lineage>
        <taxon>Bacteria</taxon>
        <taxon>Pseudomonadati</taxon>
        <taxon>Bacteroidota</taxon>
        <taxon>Bacteroidia</taxon>
        <taxon>Bacteroidales</taxon>
        <taxon>Bacteroidaceae</taxon>
        <taxon>Bacteroides</taxon>
    </lineage>
</organism>
<dbReference type="InterPro" id="IPR011330">
    <property type="entry name" value="Glyco_hydro/deAcase_b/a-brl"/>
</dbReference>
<dbReference type="RefSeq" id="WP_009120399.1">
    <property type="nucleotide sequence ID" value="NZ_GL882581.1"/>
</dbReference>
<dbReference type="InterPro" id="IPR018763">
    <property type="entry name" value="DUF2334"/>
</dbReference>
<evidence type="ECO:0000313" key="2">
    <source>
        <dbReference type="Proteomes" id="UP000010321"/>
    </source>
</evidence>
<dbReference type="Gene3D" id="3.20.20.370">
    <property type="entry name" value="Glycoside hydrolase/deacetylase"/>
    <property type="match status" value="1"/>
</dbReference>
<dbReference type="EMBL" id="AFBM01000002">
    <property type="protein sequence ID" value="EGF54956.1"/>
    <property type="molecule type" value="Genomic_DNA"/>
</dbReference>
<proteinExistence type="predicted"/>
<keyword evidence="2" id="KW-1185">Reference proteome</keyword>
<sequence>MKENFNTLRQRATQIKNEVEDGANTSARVGSFCEDVVDTMTGTITEYNVSVQHPTSGIDGSNKYSLESAIAQVPQELRNVGLKVSFINSDGKVETWEFQGGTFTSAGSWKQIPNQAMIERIDNDIFNLNADKIDIDGTYDKEITLELSPSAVWQSLENIFPEGKDCTIHIDNPNKQTIFLAFSSVSPYQGQQYFHPDLVVKGMNHETISRTGKTPNRSEYPYILFKAVDDSSIKTTISAGENKNIFDDINKVSENVNQKIEEQSQIISDIQDSIGGKEINVDIYPFKMQFQSLENTFPDNSTLNVDYANTKAAWTEVYFSKSSDNNTDGVQEIYRSNKVESGSKQIVAPSPSDYPYIIYKGYDLDATVSISYTFPTIDEKIEETNKEIKLLNKLDTHIPTLQETASVSIMLDYIDAFFSWCDVANPMGIPITCCLNAFIYKNRAIQDKEKFKSLIQAGNGFIAHGWNPHKGSNNFSNAEFEDTIKSAKEYFISQGLKTEGWCPPENYMDAHSAVILSKYYNYSIGTTGQKYFNGEARFITAGTNRWYIPRHGMDNAELVDYSLSLLDEAVKYKKHLALYAHDTATTTDRERILNAIKDYADKGLLVVVDTNTQYTSLLKTWRNNISMIKPVFPFVGSAYFGEGVKVCTNYGTREKIKISFTGAPTNGVITLKEYTTTLFRSENIDNEVEGTSYTNKPWSVATTDDMSVQDICTALASIHLACHTMINMGDHLIVESDVPRKWANTISVAENTSGLEVSIEVLDNGVDPTFQ</sequence>
<name>A0ABP2KVT5_9BACE</name>
<dbReference type="Pfam" id="PF10096">
    <property type="entry name" value="DUF2334"/>
    <property type="match status" value="1"/>
</dbReference>
<accession>A0ABP2KVT5</accession>
<comment type="caution">
    <text evidence="1">The sequence shown here is derived from an EMBL/GenBank/DDBJ whole genome shotgun (WGS) entry which is preliminary data.</text>
</comment>
<protein>
    <recommendedName>
        <fullName evidence="3">NodB homology domain-containing protein</fullName>
    </recommendedName>
</protein>
<evidence type="ECO:0008006" key="3">
    <source>
        <dbReference type="Google" id="ProtNLM"/>
    </source>
</evidence>